<evidence type="ECO:0000256" key="3">
    <source>
        <dbReference type="ARBA" id="ARBA00012646"/>
    </source>
</evidence>
<organism evidence="8 9">
    <name type="scientific">Orchesella dallaii</name>
    <dbReference type="NCBI Taxonomy" id="48710"/>
    <lineage>
        <taxon>Eukaryota</taxon>
        <taxon>Metazoa</taxon>
        <taxon>Ecdysozoa</taxon>
        <taxon>Arthropoda</taxon>
        <taxon>Hexapoda</taxon>
        <taxon>Collembola</taxon>
        <taxon>Entomobryomorpha</taxon>
        <taxon>Entomobryoidea</taxon>
        <taxon>Orchesellidae</taxon>
        <taxon>Orchesellinae</taxon>
        <taxon>Orchesella</taxon>
    </lineage>
</organism>
<dbReference type="EMBL" id="CAXLJM020000072">
    <property type="protein sequence ID" value="CAL8126740.1"/>
    <property type="molecule type" value="Genomic_DNA"/>
</dbReference>
<proteinExistence type="inferred from homology"/>
<comment type="caution">
    <text evidence="8">The sequence shown here is derived from an EMBL/GenBank/DDBJ whole genome shotgun (WGS) entry which is preliminary data.</text>
</comment>
<evidence type="ECO:0000256" key="1">
    <source>
        <dbReference type="ARBA" id="ARBA00000032"/>
    </source>
</evidence>
<sequence>MSFALALRLKRLCSFKMRVFLIVALCVGFFITAVFARNLEDLQNVRTFALLTNSLAKGRSENLETLRLVQVVMRHGDRTPIDRYPKDPYNSRKYWPEGLGRLTKRGKLMQYELGQYIRHRYNGFINATYTPEEIYVQSSSIDRTIMSALANLAGMWPSTDLELPEGVRQQFVPVHAISPELDNKIAFSKSCPRYKQILSELQTEPSEVQFNKDHADLYKYLSEHTGLDVNSYHNVSDIYDILFVQTAHNMALPEWTKEVFPDKLLPIANKWIQMQTKTPEMQRLKAGPLLTDILRNMKRAGESEKLSEAELKVLEALFHTPAAKFYLYSGHDTTLSAVLDALDLFTGTFPPYASSLYFELHEYPKPVGYAIKIFYRSGIENAAKELRLKGCKSEICKLEDFENSIRDFIIDEKEWEKECNLR</sequence>
<keyword evidence="6" id="KW-1015">Disulfide bond</keyword>
<keyword evidence="5" id="KW-0378">Hydrolase</keyword>
<evidence type="ECO:0000256" key="6">
    <source>
        <dbReference type="ARBA" id="ARBA00023157"/>
    </source>
</evidence>
<accession>A0ABP1RFS5</accession>
<dbReference type="Pfam" id="PF00328">
    <property type="entry name" value="His_Phos_2"/>
    <property type="match status" value="1"/>
</dbReference>
<dbReference type="CDD" id="cd07061">
    <property type="entry name" value="HP_HAP_like"/>
    <property type="match status" value="1"/>
</dbReference>
<dbReference type="PROSITE" id="PS00616">
    <property type="entry name" value="HIS_ACID_PHOSPHAT_1"/>
    <property type="match status" value="1"/>
</dbReference>
<dbReference type="InterPro" id="IPR050645">
    <property type="entry name" value="Histidine_acid_phosphatase"/>
</dbReference>
<dbReference type="PANTHER" id="PTHR11567:SF211">
    <property type="entry name" value="PROSTATIC ACID PHOSPHATASE"/>
    <property type="match status" value="1"/>
</dbReference>
<reference evidence="8 9" key="1">
    <citation type="submission" date="2024-08" db="EMBL/GenBank/DDBJ databases">
        <authorList>
            <person name="Cucini C."/>
            <person name="Frati F."/>
        </authorList>
    </citation>
    <scope>NUCLEOTIDE SEQUENCE [LARGE SCALE GENOMIC DNA]</scope>
</reference>
<comment type="catalytic activity">
    <reaction evidence="1">
        <text>a phosphate monoester + H2O = an alcohol + phosphate</text>
        <dbReference type="Rhea" id="RHEA:15017"/>
        <dbReference type="ChEBI" id="CHEBI:15377"/>
        <dbReference type="ChEBI" id="CHEBI:30879"/>
        <dbReference type="ChEBI" id="CHEBI:43474"/>
        <dbReference type="ChEBI" id="CHEBI:67140"/>
        <dbReference type="EC" id="3.1.3.2"/>
    </reaction>
</comment>
<dbReference type="InterPro" id="IPR033379">
    <property type="entry name" value="Acid_Pase_AS"/>
</dbReference>
<dbReference type="InterPro" id="IPR000560">
    <property type="entry name" value="His_Pase_clade-2"/>
</dbReference>
<dbReference type="Proteomes" id="UP001642540">
    <property type="component" value="Unassembled WGS sequence"/>
</dbReference>
<dbReference type="SUPFAM" id="SSF53254">
    <property type="entry name" value="Phosphoglycerate mutase-like"/>
    <property type="match status" value="1"/>
</dbReference>
<name>A0ABP1RFS5_9HEXA</name>
<evidence type="ECO:0000256" key="5">
    <source>
        <dbReference type="ARBA" id="ARBA00022801"/>
    </source>
</evidence>
<gene>
    <name evidence="8" type="ORF">ODALV1_LOCUS21529</name>
</gene>
<evidence type="ECO:0000256" key="7">
    <source>
        <dbReference type="ARBA" id="ARBA00023180"/>
    </source>
</evidence>
<evidence type="ECO:0000313" key="9">
    <source>
        <dbReference type="Proteomes" id="UP001642540"/>
    </source>
</evidence>
<dbReference type="Gene3D" id="3.40.50.1240">
    <property type="entry name" value="Phosphoglycerate mutase-like"/>
    <property type="match status" value="1"/>
</dbReference>
<evidence type="ECO:0000256" key="4">
    <source>
        <dbReference type="ARBA" id="ARBA00022729"/>
    </source>
</evidence>
<dbReference type="EC" id="3.1.3.2" evidence="3"/>
<dbReference type="PANTHER" id="PTHR11567">
    <property type="entry name" value="ACID PHOSPHATASE-RELATED"/>
    <property type="match status" value="1"/>
</dbReference>
<keyword evidence="9" id="KW-1185">Reference proteome</keyword>
<protein>
    <recommendedName>
        <fullName evidence="3">acid phosphatase</fullName>
        <ecNumber evidence="3">3.1.3.2</ecNumber>
    </recommendedName>
</protein>
<dbReference type="InterPro" id="IPR029033">
    <property type="entry name" value="His_PPase_superfam"/>
</dbReference>
<dbReference type="PROSITE" id="PS00778">
    <property type="entry name" value="HIS_ACID_PHOSPHAT_2"/>
    <property type="match status" value="1"/>
</dbReference>
<comment type="similarity">
    <text evidence="2">Belongs to the histidine acid phosphatase family.</text>
</comment>
<evidence type="ECO:0000256" key="2">
    <source>
        <dbReference type="ARBA" id="ARBA00005375"/>
    </source>
</evidence>
<keyword evidence="4" id="KW-0732">Signal</keyword>
<evidence type="ECO:0000313" key="8">
    <source>
        <dbReference type="EMBL" id="CAL8126740.1"/>
    </source>
</evidence>
<keyword evidence="7" id="KW-0325">Glycoprotein</keyword>